<dbReference type="Proteomes" id="UP001519291">
    <property type="component" value="Unassembled WGS sequence"/>
</dbReference>
<dbReference type="EMBL" id="JAGIOH010000001">
    <property type="protein sequence ID" value="MBP2401296.1"/>
    <property type="molecule type" value="Genomic_DNA"/>
</dbReference>
<evidence type="ECO:0000313" key="2">
    <source>
        <dbReference type="Proteomes" id="UP001519291"/>
    </source>
</evidence>
<sequence length="93" mass="9625">MAEAEIVVQLRTQSPTGLAEPVGAVRPADLHGWLARRFGVTAEPLHPGGGDPDSARWLRVGVPAGADAEAVAAALRARPDVEAAYVKPPADLP</sequence>
<evidence type="ECO:0000313" key="1">
    <source>
        <dbReference type="EMBL" id="MBP2401296.1"/>
    </source>
</evidence>
<keyword evidence="2" id="KW-1185">Reference proteome</keyword>
<name>A0ABS4XXR1_9ACTN</name>
<accession>A0ABS4XXR1</accession>
<comment type="caution">
    <text evidence="1">The sequence shown here is derived from an EMBL/GenBank/DDBJ whole genome shotgun (WGS) entry which is preliminary data.</text>
</comment>
<organism evidence="1 2">
    <name type="scientific">Streptomyces syringium</name>
    <dbReference type="NCBI Taxonomy" id="76729"/>
    <lineage>
        <taxon>Bacteria</taxon>
        <taxon>Bacillati</taxon>
        <taxon>Actinomycetota</taxon>
        <taxon>Actinomycetes</taxon>
        <taxon>Kitasatosporales</taxon>
        <taxon>Streptomycetaceae</taxon>
        <taxon>Streptomyces</taxon>
    </lineage>
</organism>
<reference evidence="1 2" key="1">
    <citation type="submission" date="2021-03" db="EMBL/GenBank/DDBJ databases">
        <title>Sequencing the genomes of 1000 actinobacteria strains.</title>
        <authorList>
            <person name="Klenk H.-P."/>
        </authorList>
    </citation>
    <scope>NUCLEOTIDE SEQUENCE [LARGE SCALE GENOMIC DNA]</scope>
    <source>
        <strain evidence="1 2">DSM 41480</strain>
    </source>
</reference>
<gene>
    <name evidence="1" type="ORF">JO379_000765</name>
</gene>
<dbReference type="GeneID" id="91567640"/>
<dbReference type="RefSeq" id="WP_130880851.1">
    <property type="nucleotide sequence ID" value="NZ_JAGIOH010000001.1"/>
</dbReference>
<protein>
    <submittedName>
        <fullName evidence="1">Uncharacterized protein</fullName>
    </submittedName>
</protein>
<proteinExistence type="predicted"/>